<dbReference type="Proteomes" id="UP000326759">
    <property type="component" value="Unassembled WGS sequence"/>
</dbReference>
<feature type="region of interest" description="Disordered" evidence="4">
    <location>
        <begin position="1373"/>
        <end position="1408"/>
    </location>
</feature>
<dbReference type="FunFam" id="2.30.29.30:FF:000286">
    <property type="entry name" value="PH-protein kinase domain containing protein"/>
    <property type="match status" value="1"/>
</dbReference>
<dbReference type="SUPFAM" id="SSF47031">
    <property type="entry name" value="Second domain of FERM"/>
    <property type="match status" value="1"/>
</dbReference>
<evidence type="ECO:0000259" key="7">
    <source>
        <dbReference type="PROSITE" id="PS51016"/>
    </source>
</evidence>
<evidence type="ECO:0008006" key="10">
    <source>
        <dbReference type="Google" id="ProtNLM"/>
    </source>
</evidence>
<evidence type="ECO:0000313" key="9">
    <source>
        <dbReference type="Proteomes" id="UP000326759"/>
    </source>
</evidence>
<dbReference type="InterPro" id="IPR001849">
    <property type="entry name" value="PH_domain"/>
</dbReference>
<dbReference type="PANTHER" id="PTHR22903">
    <property type="entry name" value="PLEKHH PROTEIN"/>
    <property type="match status" value="1"/>
</dbReference>
<evidence type="ECO:0000313" key="8">
    <source>
        <dbReference type="EMBL" id="KAB7506302.1"/>
    </source>
</evidence>
<reference evidence="8 9" key="1">
    <citation type="journal article" date="2019" name="PLoS Biol.">
        <title>Sex chromosomes control vertical transmission of feminizing Wolbachia symbionts in an isopod.</title>
        <authorList>
            <person name="Becking T."/>
            <person name="Chebbi M.A."/>
            <person name="Giraud I."/>
            <person name="Moumen B."/>
            <person name="Laverre T."/>
            <person name="Caubet Y."/>
            <person name="Peccoud J."/>
            <person name="Gilbert C."/>
            <person name="Cordaux R."/>
        </authorList>
    </citation>
    <scope>NUCLEOTIDE SEQUENCE [LARGE SCALE GENOMIC DNA]</scope>
    <source>
        <strain evidence="8">ANa2</strain>
        <tissue evidence="8">Whole body excluding digestive tract and cuticle</tissue>
    </source>
</reference>
<name>A0A5N5TIA8_9CRUS</name>
<dbReference type="InterPro" id="IPR035963">
    <property type="entry name" value="FERM_2"/>
</dbReference>
<feature type="compositionally biased region" description="Polar residues" evidence="4">
    <location>
        <begin position="1374"/>
        <end position="1388"/>
    </location>
</feature>
<dbReference type="Pfam" id="PF00373">
    <property type="entry name" value="FERM_M"/>
    <property type="match status" value="1"/>
</dbReference>
<evidence type="ECO:0000256" key="3">
    <source>
        <dbReference type="SAM" id="Coils"/>
    </source>
</evidence>
<dbReference type="InterPro" id="IPR019748">
    <property type="entry name" value="FERM_central"/>
</dbReference>
<dbReference type="GO" id="GO:0005856">
    <property type="term" value="C:cytoskeleton"/>
    <property type="evidence" value="ECO:0007669"/>
    <property type="project" value="InterPro"/>
</dbReference>
<dbReference type="CDD" id="cd13282">
    <property type="entry name" value="PH1_PLEKHH1_PLEKHH2"/>
    <property type="match status" value="1"/>
</dbReference>
<feature type="domain" description="PH" evidence="5">
    <location>
        <begin position="678"/>
        <end position="784"/>
    </location>
</feature>
<dbReference type="InterPro" id="IPR000299">
    <property type="entry name" value="FERM_domain"/>
</dbReference>
<keyword evidence="9" id="KW-1185">Reference proteome</keyword>
<gene>
    <name evidence="8" type="ORF">Anas_04819</name>
</gene>
<dbReference type="Gene3D" id="2.30.29.30">
    <property type="entry name" value="Pleckstrin-homology domain (PH domain)/Phosphotyrosine-binding domain (PTB)"/>
    <property type="match status" value="3"/>
</dbReference>
<organism evidence="8 9">
    <name type="scientific">Armadillidium nasatum</name>
    <dbReference type="NCBI Taxonomy" id="96803"/>
    <lineage>
        <taxon>Eukaryota</taxon>
        <taxon>Metazoa</taxon>
        <taxon>Ecdysozoa</taxon>
        <taxon>Arthropoda</taxon>
        <taxon>Crustacea</taxon>
        <taxon>Multicrustacea</taxon>
        <taxon>Malacostraca</taxon>
        <taxon>Eumalacostraca</taxon>
        <taxon>Peracarida</taxon>
        <taxon>Isopoda</taxon>
        <taxon>Oniscidea</taxon>
        <taxon>Crinocheta</taxon>
        <taxon>Armadillidiidae</taxon>
        <taxon>Armadillidium</taxon>
    </lineage>
</organism>
<dbReference type="PANTHER" id="PTHR22903:SF8">
    <property type="entry name" value="MAX-1A"/>
    <property type="match status" value="1"/>
</dbReference>
<feature type="region of interest" description="Disordered" evidence="4">
    <location>
        <begin position="136"/>
        <end position="253"/>
    </location>
</feature>
<feature type="compositionally biased region" description="Gly residues" evidence="4">
    <location>
        <begin position="448"/>
        <end position="459"/>
    </location>
</feature>
<dbReference type="InterPro" id="IPR000857">
    <property type="entry name" value="MyTH4_dom"/>
</dbReference>
<dbReference type="InterPro" id="IPR011993">
    <property type="entry name" value="PH-like_dom_sf"/>
</dbReference>
<dbReference type="GO" id="GO:0048731">
    <property type="term" value="P:system development"/>
    <property type="evidence" value="ECO:0007669"/>
    <property type="project" value="UniProtKB-ARBA"/>
</dbReference>
<dbReference type="InterPro" id="IPR014352">
    <property type="entry name" value="FERM/acyl-CoA-bd_prot_sf"/>
</dbReference>
<feature type="domain" description="FERM" evidence="6">
    <location>
        <begin position="1042"/>
        <end position="1371"/>
    </location>
</feature>
<proteinExistence type="predicted"/>
<dbReference type="Gene3D" id="1.25.40.530">
    <property type="entry name" value="MyTH4 domain"/>
    <property type="match status" value="1"/>
</dbReference>
<evidence type="ECO:0000259" key="5">
    <source>
        <dbReference type="PROSITE" id="PS50003"/>
    </source>
</evidence>
<evidence type="ECO:0000256" key="4">
    <source>
        <dbReference type="SAM" id="MobiDB-lite"/>
    </source>
</evidence>
<dbReference type="CDD" id="cd00821">
    <property type="entry name" value="PH"/>
    <property type="match status" value="1"/>
</dbReference>
<dbReference type="SMART" id="SM00233">
    <property type="entry name" value="PH"/>
    <property type="match status" value="2"/>
</dbReference>
<dbReference type="EMBL" id="SEYY01000889">
    <property type="protein sequence ID" value="KAB7506302.1"/>
    <property type="molecule type" value="Genomic_DNA"/>
</dbReference>
<feature type="region of interest" description="Disordered" evidence="4">
    <location>
        <begin position="268"/>
        <end position="297"/>
    </location>
</feature>
<dbReference type="GO" id="GO:0071944">
    <property type="term" value="C:cell periphery"/>
    <property type="evidence" value="ECO:0007669"/>
    <property type="project" value="UniProtKB-ARBA"/>
</dbReference>
<dbReference type="PROSITE" id="PS51016">
    <property type="entry name" value="MYTH4"/>
    <property type="match status" value="1"/>
</dbReference>
<dbReference type="Pfam" id="PF00169">
    <property type="entry name" value="PH"/>
    <property type="match status" value="2"/>
</dbReference>
<feature type="domain" description="MyTH4" evidence="7">
    <location>
        <begin position="819"/>
        <end position="1031"/>
    </location>
</feature>
<evidence type="ECO:0000256" key="1">
    <source>
        <dbReference type="ARBA" id="ARBA00022737"/>
    </source>
</evidence>
<feature type="region of interest" description="Disordered" evidence="4">
    <location>
        <begin position="430"/>
        <end position="502"/>
    </location>
</feature>
<dbReference type="Gene3D" id="3.10.20.90">
    <property type="entry name" value="Phosphatidylinositol 3-kinase Catalytic Subunit, Chain A, domain 1"/>
    <property type="match status" value="1"/>
</dbReference>
<feature type="compositionally biased region" description="Basic and acidic residues" evidence="4">
    <location>
        <begin position="138"/>
        <end position="169"/>
    </location>
</feature>
<comment type="caution">
    <text evidence="8">The sequence shown here is derived from an EMBL/GenBank/DDBJ whole genome shotgun (WGS) entry which is preliminary data.</text>
</comment>
<evidence type="ECO:0000256" key="2">
    <source>
        <dbReference type="ARBA" id="ARBA00023054"/>
    </source>
</evidence>
<dbReference type="SUPFAM" id="SSF50729">
    <property type="entry name" value="PH domain-like"/>
    <property type="match status" value="2"/>
</dbReference>
<protein>
    <recommendedName>
        <fullName evidence="10">Pleckstrin homology domain-containing family H member 1</fullName>
    </recommendedName>
</protein>
<dbReference type="Pfam" id="PF00784">
    <property type="entry name" value="MyTH4"/>
    <property type="match status" value="1"/>
</dbReference>
<dbReference type="InterPro" id="IPR038185">
    <property type="entry name" value="MyTH4_dom_sf"/>
</dbReference>
<dbReference type="Gene3D" id="1.20.80.10">
    <property type="match status" value="2"/>
</dbReference>
<feature type="compositionally biased region" description="Low complexity" evidence="4">
    <location>
        <begin position="270"/>
        <end position="281"/>
    </location>
</feature>
<keyword evidence="2 3" id="KW-0175">Coiled coil</keyword>
<dbReference type="SMART" id="SM00295">
    <property type="entry name" value="B41"/>
    <property type="match status" value="1"/>
</dbReference>
<feature type="domain" description="PH" evidence="5">
    <location>
        <begin position="570"/>
        <end position="664"/>
    </location>
</feature>
<dbReference type="GO" id="GO:0009887">
    <property type="term" value="P:animal organ morphogenesis"/>
    <property type="evidence" value="ECO:0007669"/>
    <property type="project" value="UniProtKB-ARBA"/>
</dbReference>
<dbReference type="OrthoDB" id="6285196at2759"/>
<dbReference type="PROSITE" id="PS50057">
    <property type="entry name" value="FERM_3"/>
    <property type="match status" value="1"/>
</dbReference>
<feature type="compositionally biased region" description="Low complexity" evidence="4">
    <location>
        <begin position="460"/>
        <end position="497"/>
    </location>
</feature>
<evidence type="ECO:0000259" key="6">
    <source>
        <dbReference type="PROSITE" id="PS50057"/>
    </source>
</evidence>
<dbReference type="InterPro" id="IPR019749">
    <property type="entry name" value="Band_41_domain"/>
</dbReference>
<dbReference type="SMART" id="SM00139">
    <property type="entry name" value="MyTH4"/>
    <property type="match status" value="1"/>
</dbReference>
<sequence length="1430" mass="159196">MPGNWIAYFPDEASVNTFEVRVMEKKLESGKHLQSVEESVRRFDGCESAMKGEKVSLEDEDTGVLVTSLSSQIEEQRLLRMEDAKKVEAKAAKIKEWVTNKLKELEEQNAVLREQNAKCNVQLELLRGRLAHLSSLHNGKDRDENDSSRGSLDGDRPGSHESLPDRIHCEGIYVPSRPATLGRNPRSKSRSPGSLRRASSSDTDGRYNDLSSKTHHHHRRIPRLEVEKRTSRGSKVDSGSIDLETPQSLSPKSPLEAMLDSLTQTAVGGSLPRRLPSSLSPHNKPVPQPRTKNVPPNLFTKSADSLDIFNKSNESNHLNQSLERLSVSGGDGRLSRVKDEVHDYSEIYTPNNELPPWGEGAPFDKPPTPPLHRFPSWESRIYQVAQKGLSVADLGTDDRLHRHSTGLGSYPEIHVPVYAAVKGRASQIRSVPFTGDSSDSSDGEDHCGGSGENLGGSGGRLSSSHTPSSNESSSSSPSKSKTSSLSPAKLSSSSPSKSVRRDMSFESGMSDDYAIPPDARSDTVSIESAQAPTISARTSCIETTTNTLTSSQFSQIHQSLGVISPRYETSLEKSGYLTKLGGKLKTWKKRYFVLKDGSLSYWKSQSEIHRKPAGEISLDHGCSVARSEGAHTFEVNTGKKVYYLTADNTTLVEEWVRVLQNVLRRNATRLLLSKEDNKPTIQGWLTKVKHGHPKHCWCVLIGRMFIYFKSPTDQTPLGQINMRDSRVEEVERMSDSEGEDQHEEEGQTELTIGLFPSHQGPTYLICPSKQEKDSWLYHLTVVSGGGSNVGTQYEQLIQKMMELDGDPNCVLWRHPTLLYSKEPITSPFMTLPTPQLQSEAVKLFKSCQLFTSVHMDSSAIDYHVVLCQNALHLCLTHPELQSELFCGLIKQTSAHTQAKPGVQVTKTLNKIKHSRNLLLCATQSLFLCDSSGAQKASPTLGAGQGIPIDPKINPPPFTFIQGWQFLSLAVSLFIPKNNKLLWYLKAHLQRYSDTKTEIGKYAIYCARALQRTIEKGGREAKPSRMEVLSVLLKNPYHHSLPHAIPVHMLNGTYQVVGFDGSTTIEEFLVSLNQELCCRDVHMSGFAIFSDDPIEKELEHCLNHNAKVIYLHFFYLKLIYTLVKVLMSWNRLYWKYAAKHETEKEKLLLCYQVNEQIQEGKFPVTKELALELATLMAQIDMGEVNTERSRGSGSGGPSLSHVQQAYNKFYPQRYKEGLSEEEKKSLWDSLQEKWLSLRGRGQADCVRIFLTCARKWPFFGSTLFPATTSYPNYSEPVQQGSKTTPVWVAVSEEAVTLLEKCSMQPIVKYIYGNVVTFGGCQEDFMLVVHTPDDESAFHPPGTHKLLLCMSKPKILELTLLIADYMNALGRGVPGTPQTGTLTRHGSSRSCRGGHAPPPIPGGGQPDLLQMTNDVEKKDAKKRFNTESPALV</sequence>
<keyword evidence="1" id="KW-0677">Repeat</keyword>
<dbReference type="PROSITE" id="PS50003">
    <property type="entry name" value="PH_DOMAIN"/>
    <property type="match status" value="2"/>
</dbReference>
<feature type="coiled-coil region" evidence="3">
    <location>
        <begin position="95"/>
        <end position="122"/>
    </location>
</feature>
<accession>A0A5N5TIA8</accession>